<evidence type="ECO:0000256" key="3">
    <source>
        <dbReference type="ARBA" id="ARBA00023163"/>
    </source>
</evidence>
<dbReference type="InterPro" id="IPR036390">
    <property type="entry name" value="WH_DNA-bd_sf"/>
</dbReference>
<dbReference type="PRINTS" id="PR00598">
    <property type="entry name" value="HTHMARR"/>
</dbReference>
<dbReference type="SMART" id="SM00347">
    <property type="entry name" value="HTH_MARR"/>
    <property type="match status" value="1"/>
</dbReference>
<dbReference type="PANTHER" id="PTHR42756:SF1">
    <property type="entry name" value="TRANSCRIPTIONAL REPRESSOR OF EMRAB OPERON"/>
    <property type="match status" value="1"/>
</dbReference>
<evidence type="ECO:0000256" key="2">
    <source>
        <dbReference type="ARBA" id="ARBA00023125"/>
    </source>
</evidence>
<gene>
    <name evidence="5" type="ORF">SAMN06272739_1362</name>
</gene>
<dbReference type="PROSITE" id="PS50995">
    <property type="entry name" value="HTH_MARR_2"/>
    <property type="match status" value="1"/>
</dbReference>
<reference evidence="6" key="1">
    <citation type="submission" date="2017-09" db="EMBL/GenBank/DDBJ databases">
        <authorList>
            <person name="Varghese N."/>
            <person name="Submissions S."/>
        </authorList>
    </citation>
    <scope>NUCLEOTIDE SEQUENCE [LARGE SCALE GENOMIC DNA]</scope>
    <source>
        <strain evidence="6">DSM 44270</strain>
    </source>
</reference>
<dbReference type="InterPro" id="IPR036388">
    <property type="entry name" value="WH-like_DNA-bd_sf"/>
</dbReference>
<keyword evidence="6" id="KW-1185">Reference proteome</keyword>
<evidence type="ECO:0000256" key="1">
    <source>
        <dbReference type="ARBA" id="ARBA00023015"/>
    </source>
</evidence>
<dbReference type="Proteomes" id="UP000219482">
    <property type="component" value="Unassembled WGS sequence"/>
</dbReference>
<dbReference type="GO" id="GO:0003700">
    <property type="term" value="F:DNA-binding transcription factor activity"/>
    <property type="evidence" value="ECO:0007669"/>
    <property type="project" value="InterPro"/>
</dbReference>
<organism evidence="5 6">
    <name type="scientific">Blastococcus haudaquaticus</name>
    <dbReference type="NCBI Taxonomy" id="1938745"/>
    <lineage>
        <taxon>Bacteria</taxon>
        <taxon>Bacillati</taxon>
        <taxon>Actinomycetota</taxon>
        <taxon>Actinomycetes</taxon>
        <taxon>Geodermatophilales</taxon>
        <taxon>Geodermatophilaceae</taxon>
        <taxon>Blastococcus</taxon>
    </lineage>
</organism>
<keyword evidence="2 5" id="KW-0238">DNA-binding</keyword>
<keyword evidence="3" id="KW-0804">Transcription</keyword>
<protein>
    <submittedName>
        <fullName evidence="5">DNA-binding transcriptional regulator, MarR family</fullName>
    </submittedName>
</protein>
<sequence>MSHVEDAVDQILAQWARERPDLDCSPMGIIGRISQLQREVFLAQRTTFARYGLDAPSFDVLAALRRAGHPYQLTPTALMRTALVTSGAITQRLDRLEEKGLITRERSEEDGRAVVVTLTAAGRAALDAALPDHLETERTLLDGLSDADREQLAGLLRRLLVARGRVPQEP</sequence>
<dbReference type="SUPFAM" id="SSF46785">
    <property type="entry name" value="Winged helix' DNA-binding domain"/>
    <property type="match status" value="1"/>
</dbReference>
<evidence type="ECO:0000313" key="5">
    <source>
        <dbReference type="EMBL" id="SOD95765.1"/>
    </source>
</evidence>
<dbReference type="Pfam" id="PF12802">
    <property type="entry name" value="MarR_2"/>
    <property type="match status" value="1"/>
</dbReference>
<accession>A0A286GJQ1</accession>
<dbReference type="PANTHER" id="PTHR42756">
    <property type="entry name" value="TRANSCRIPTIONAL REGULATOR, MARR"/>
    <property type="match status" value="1"/>
</dbReference>
<name>A0A286GJQ1_9ACTN</name>
<keyword evidence="1" id="KW-0805">Transcription regulation</keyword>
<evidence type="ECO:0000313" key="6">
    <source>
        <dbReference type="Proteomes" id="UP000219482"/>
    </source>
</evidence>
<dbReference type="AlphaFoldDB" id="A0A286GJQ1"/>
<dbReference type="GO" id="GO:0003677">
    <property type="term" value="F:DNA binding"/>
    <property type="evidence" value="ECO:0007669"/>
    <property type="project" value="UniProtKB-KW"/>
</dbReference>
<proteinExistence type="predicted"/>
<dbReference type="EMBL" id="OCNK01000001">
    <property type="protein sequence ID" value="SOD95765.1"/>
    <property type="molecule type" value="Genomic_DNA"/>
</dbReference>
<dbReference type="Gene3D" id="1.10.10.10">
    <property type="entry name" value="Winged helix-like DNA-binding domain superfamily/Winged helix DNA-binding domain"/>
    <property type="match status" value="1"/>
</dbReference>
<evidence type="ECO:0000259" key="4">
    <source>
        <dbReference type="PROSITE" id="PS50995"/>
    </source>
</evidence>
<dbReference type="InterPro" id="IPR000835">
    <property type="entry name" value="HTH_MarR-typ"/>
</dbReference>
<feature type="domain" description="HTH marR-type" evidence="4">
    <location>
        <begin position="1"/>
        <end position="161"/>
    </location>
</feature>